<keyword evidence="3" id="KW-1185">Reference proteome</keyword>
<proteinExistence type="predicted"/>
<dbReference type="AlphaFoldDB" id="A0A7J6MJE2"/>
<feature type="region of interest" description="Disordered" evidence="1">
    <location>
        <begin position="252"/>
        <end position="281"/>
    </location>
</feature>
<evidence type="ECO:0000313" key="2">
    <source>
        <dbReference type="EMBL" id="KAF4671537.1"/>
    </source>
</evidence>
<organism evidence="2 3">
    <name type="scientific">Perkinsus chesapeaki</name>
    <name type="common">Clam parasite</name>
    <name type="synonym">Perkinsus andrewsi</name>
    <dbReference type="NCBI Taxonomy" id="330153"/>
    <lineage>
        <taxon>Eukaryota</taxon>
        <taxon>Sar</taxon>
        <taxon>Alveolata</taxon>
        <taxon>Perkinsozoa</taxon>
        <taxon>Perkinsea</taxon>
        <taxon>Perkinsida</taxon>
        <taxon>Perkinsidae</taxon>
        <taxon>Perkinsus</taxon>
    </lineage>
</organism>
<name>A0A7J6MJE2_PERCH</name>
<reference evidence="2 3" key="1">
    <citation type="submission" date="2020-04" db="EMBL/GenBank/DDBJ databases">
        <title>Perkinsus chesapeaki whole genome sequence.</title>
        <authorList>
            <person name="Bogema D.R."/>
        </authorList>
    </citation>
    <scope>NUCLEOTIDE SEQUENCE [LARGE SCALE GENOMIC DNA]</scope>
    <source>
        <strain evidence="2">ATCC PRA-425</strain>
    </source>
</reference>
<accession>A0A7J6MJE2</accession>
<gene>
    <name evidence="2" type="ORF">FOL47_001461</name>
</gene>
<dbReference type="Proteomes" id="UP000591131">
    <property type="component" value="Unassembled WGS sequence"/>
</dbReference>
<sequence>MMVGIQSAASQFPCPFCLFVNGTKCDGKPATGRNWALHAEDLEEHRHNVVEKPVLCRDKSPMEVLSLSPLHLLLGLTDKVYSLARPSEQSPSIYQRHCTALKSNAIRRSAYFNGALEGNAFSRLLDSVSEGKIPFEAKSKSLVEVMKTLKLVKDTCLGIELRDDWKSAIEKRIEFALPGQQLAFNYERFPGAGLGLSSEQSGEALHSRVQRLWDLRFKVARDNSTFGSRLVDCMVTYNWNIDWDAAGQVDVDARTSADEESETTDSGESCRADTPESDAQN</sequence>
<protein>
    <submittedName>
        <fullName evidence="2">Uncharacterized protein</fullName>
    </submittedName>
</protein>
<evidence type="ECO:0000313" key="3">
    <source>
        <dbReference type="Proteomes" id="UP000591131"/>
    </source>
</evidence>
<comment type="caution">
    <text evidence="2">The sequence shown here is derived from an EMBL/GenBank/DDBJ whole genome shotgun (WGS) entry which is preliminary data.</text>
</comment>
<dbReference type="EMBL" id="JAAPAO010000135">
    <property type="protein sequence ID" value="KAF4671537.1"/>
    <property type="molecule type" value="Genomic_DNA"/>
</dbReference>
<evidence type="ECO:0000256" key="1">
    <source>
        <dbReference type="SAM" id="MobiDB-lite"/>
    </source>
</evidence>